<name>A0A1U9KD63_ACEAC</name>
<dbReference type="RefSeq" id="WP_077811759.1">
    <property type="nucleotide sequence ID" value="NZ_CP014692.1"/>
</dbReference>
<dbReference type="InterPro" id="IPR036514">
    <property type="entry name" value="SGNH_hydro_sf"/>
</dbReference>
<evidence type="ECO:0000313" key="1">
    <source>
        <dbReference type="EMBL" id="AQS83722.1"/>
    </source>
</evidence>
<sequence>MSHFPRLTRLLQAGSSVKICLFGSSTVEGIGASAPENGLCPVVERTLQPFMPNGVTIINRGIGGNGAEEMHARLQEVIDDRADLVIWQGGTNDVWKEKPVSSFIDQTRDDLESLRRADGCDLGMIGPQWCRMMEELPNFPAFRDAVPALATEMNIPFFNRYALMKSWCAEYDMTREALSPDGLHLGDFGYKLLGEAVARWIVELTGI</sequence>
<dbReference type="PANTHER" id="PTHR30383">
    <property type="entry name" value="THIOESTERASE 1/PROTEASE 1/LYSOPHOSPHOLIPASE L1"/>
    <property type="match status" value="1"/>
</dbReference>
<dbReference type="Proteomes" id="UP000188937">
    <property type="component" value="Chromosome"/>
</dbReference>
<dbReference type="InterPro" id="IPR051532">
    <property type="entry name" value="Ester_Hydrolysis_Enzymes"/>
</dbReference>
<dbReference type="SUPFAM" id="SSF52266">
    <property type="entry name" value="SGNH hydrolase"/>
    <property type="match status" value="1"/>
</dbReference>
<evidence type="ECO:0000313" key="2">
    <source>
        <dbReference type="Proteomes" id="UP000188937"/>
    </source>
</evidence>
<dbReference type="Pfam" id="PF25182">
    <property type="entry name" value="NonGDSL"/>
    <property type="match status" value="1"/>
</dbReference>
<dbReference type="KEGG" id="aace:A0U92_01865"/>
<proteinExistence type="predicted"/>
<dbReference type="EMBL" id="CP014692">
    <property type="protein sequence ID" value="AQS83722.1"/>
    <property type="molecule type" value="Genomic_DNA"/>
</dbReference>
<dbReference type="Gene3D" id="3.40.50.1110">
    <property type="entry name" value="SGNH hydrolase"/>
    <property type="match status" value="1"/>
</dbReference>
<dbReference type="GO" id="GO:0016788">
    <property type="term" value="F:hydrolase activity, acting on ester bonds"/>
    <property type="evidence" value="ECO:0007669"/>
    <property type="project" value="UniProtKB-ARBA"/>
</dbReference>
<dbReference type="OrthoDB" id="7203637at2"/>
<gene>
    <name evidence="1" type="ORF">A0U92_01865</name>
</gene>
<accession>A0A1U9KD63</accession>
<dbReference type="eggNOG" id="COG2755">
    <property type="taxonomic scope" value="Bacteria"/>
</dbReference>
<protein>
    <submittedName>
        <fullName evidence="1">G-D-S-L family lipolytic protein</fullName>
    </submittedName>
</protein>
<organism evidence="1 2">
    <name type="scientific">Acetobacter aceti</name>
    <dbReference type="NCBI Taxonomy" id="435"/>
    <lineage>
        <taxon>Bacteria</taxon>
        <taxon>Pseudomonadati</taxon>
        <taxon>Pseudomonadota</taxon>
        <taxon>Alphaproteobacteria</taxon>
        <taxon>Acetobacterales</taxon>
        <taxon>Acetobacteraceae</taxon>
        <taxon>Acetobacter</taxon>
        <taxon>Acetobacter subgen. Acetobacter</taxon>
    </lineage>
</organism>
<dbReference type="InterPro" id="IPR057572">
    <property type="entry name" value="NonGDSL"/>
</dbReference>
<keyword evidence="2" id="KW-1185">Reference proteome</keyword>
<dbReference type="AlphaFoldDB" id="A0A1U9KD63"/>
<dbReference type="STRING" id="435.A0U92_01865"/>
<dbReference type="CDD" id="cd00229">
    <property type="entry name" value="SGNH_hydrolase"/>
    <property type="match status" value="1"/>
</dbReference>
<reference evidence="1 2" key="1">
    <citation type="submission" date="2016-03" db="EMBL/GenBank/DDBJ databases">
        <title>Acetic acid bacteria sequencing.</title>
        <authorList>
            <person name="Brandt J."/>
            <person name="Jakob F."/>
            <person name="Vogel R.F."/>
        </authorList>
    </citation>
    <scope>NUCLEOTIDE SEQUENCE [LARGE SCALE GENOMIC DNA]</scope>
    <source>
        <strain evidence="1 2">TMW2.1153</strain>
    </source>
</reference>